<dbReference type="PANTHER" id="PTHR39646">
    <property type="entry name" value="RNA POLYMERASE RPB4"/>
    <property type="match status" value="1"/>
</dbReference>
<keyword evidence="1" id="KW-0808">Transferase</keyword>
<keyword evidence="1" id="KW-0548">Nucleotidyltransferase</keyword>
<dbReference type="Proteomes" id="UP000183615">
    <property type="component" value="Unassembled WGS sequence"/>
</dbReference>
<dbReference type="AlphaFoldDB" id="A0A1J5TQD3"/>
<dbReference type="HAMAP" id="MF_00864">
    <property type="entry name" value="RNApol_arch_Rpo4"/>
    <property type="match status" value="1"/>
</dbReference>
<dbReference type="EC" id="2.7.7.6" evidence="1"/>
<dbReference type="GO" id="GO:0005737">
    <property type="term" value="C:cytoplasm"/>
    <property type="evidence" value="ECO:0007669"/>
    <property type="project" value="UniProtKB-SubCell"/>
</dbReference>
<dbReference type="SUPFAM" id="SSF47819">
    <property type="entry name" value="HRDC-like"/>
    <property type="match status" value="1"/>
</dbReference>
<comment type="catalytic activity">
    <reaction evidence="1">
        <text>RNA(n) + a ribonucleoside 5'-triphosphate = RNA(n+1) + diphosphate</text>
        <dbReference type="Rhea" id="RHEA:21248"/>
        <dbReference type="Rhea" id="RHEA-COMP:14527"/>
        <dbReference type="Rhea" id="RHEA-COMP:17342"/>
        <dbReference type="ChEBI" id="CHEBI:33019"/>
        <dbReference type="ChEBI" id="CHEBI:61557"/>
        <dbReference type="ChEBI" id="CHEBI:140395"/>
        <dbReference type="EC" id="2.7.7.6"/>
    </reaction>
</comment>
<keyword evidence="1" id="KW-0963">Cytoplasm</keyword>
<sequence length="164" mass="18394">MEIESQPNPVPLGDVKELLEKELSIRENKLRCIECGNFQAVPEIEPVVEKPSEEDGEESEAPVGPTCDSCGSTRLNLIEQIQYEHKLALDHVRLVSQSPPKQSKEIMDKVIELEHVDDYYAAKIADILPTHPDDVRSIFARERFSLGKEEIESIINAVKETTGA</sequence>
<name>A0A1J5TQD3_9ARCH</name>
<comment type="similarity">
    <text evidence="1">Belongs to the eukaryotic RPB4 RNA polymerase subunit family.</text>
</comment>
<dbReference type="InterPro" id="IPR010924">
    <property type="entry name" value="Rpo4"/>
</dbReference>
<accession>A0A1J5TQD3</accession>
<dbReference type="GO" id="GO:0003899">
    <property type="term" value="F:DNA-directed RNA polymerase activity"/>
    <property type="evidence" value="ECO:0007669"/>
    <property type="project" value="UniProtKB-UniRule"/>
</dbReference>
<evidence type="ECO:0000313" key="3">
    <source>
        <dbReference type="EMBL" id="OIR21921.1"/>
    </source>
</evidence>
<comment type="subcellular location">
    <subcellularLocation>
        <location evidence="1">Cytoplasm</location>
    </subcellularLocation>
</comment>
<dbReference type="EMBL" id="MIYZ01000001">
    <property type="protein sequence ID" value="OIR23146.1"/>
    <property type="molecule type" value="Genomic_DNA"/>
</dbReference>
<reference evidence="4 5" key="1">
    <citation type="submission" date="2016-08" db="EMBL/GenBank/DDBJ databases">
        <title>New Insights into Marine Group III Euryarchaeota, from dark to light.</title>
        <authorList>
            <person name="Haro-Moreno J.M."/>
            <person name="Rodriguez-Valera F."/>
            <person name="Lopez-Garcia P."/>
            <person name="Moreira D."/>
            <person name="Martin-Cuadrado A.B."/>
        </authorList>
    </citation>
    <scope>NUCLEOTIDE SEQUENCE [LARGE SCALE GENOMIC DNA]</scope>
    <source>
        <strain evidence="4">CG-Epi2</strain>
    </source>
</reference>
<gene>
    <name evidence="1" type="primary">rpo4</name>
    <name evidence="1" type="synonym">rpoF</name>
    <name evidence="4" type="ORF">BET99_00355</name>
    <name evidence="3" type="ORF">BET99_05460</name>
</gene>
<dbReference type="GO" id="GO:0006352">
    <property type="term" value="P:DNA-templated transcription initiation"/>
    <property type="evidence" value="ECO:0007669"/>
    <property type="project" value="InterPro"/>
</dbReference>
<dbReference type="GO" id="GO:0000166">
    <property type="term" value="F:nucleotide binding"/>
    <property type="evidence" value="ECO:0007669"/>
    <property type="project" value="InterPro"/>
</dbReference>
<comment type="subunit">
    <text evidence="1">Part of the RNA polymerase complex. Forms a stalk with Rpo7 that extends from the main structure.</text>
</comment>
<dbReference type="EMBL" id="MIYZ01000029">
    <property type="protein sequence ID" value="OIR21921.1"/>
    <property type="molecule type" value="Genomic_DNA"/>
</dbReference>
<keyword evidence="1" id="KW-0804">Transcription</keyword>
<dbReference type="PANTHER" id="PTHR39646:SF1">
    <property type="entry name" value="DNA-DIRECTED RNA POLYMERASE SUBUNIT RPO4"/>
    <property type="match status" value="1"/>
</dbReference>
<evidence type="ECO:0000313" key="4">
    <source>
        <dbReference type="EMBL" id="OIR23146.1"/>
    </source>
</evidence>
<evidence type="ECO:0000256" key="2">
    <source>
        <dbReference type="SAM" id="MobiDB-lite"/>
    </source>
</evidence>
<evidence type="ECO:0000256" key="1">
    <source>
        <dbReference type="HAMAP-Rule" id="MF_00864"/>
    </source>
</evidence>
<evidence type="ECO:0000313" key="5">
    <source>
        <dbReference type="Proteomes" id="UP000183615"/>
    </source>
</evidence>
<keyword evidence="1" id="KW-0240">DNA-directed RNA polymerase</keyword>
<dbReference type="Gene3D" id="1.10.150.80">
    <property type="entry name" value="HRDC domain"/>
    <property type="match status" value="1"/>
</dbReference>
<comment type="function">
    <text evidence="1">DNA-dependent RNA polymerase (RNAP) catalyzes the transcription of DNA into RNA using the four ribonucleoside triphosphates as substrates. This subunit is less well bound than the others.</text>
</comment>
<dbReference type="InterPro" id="IPR010997">
    <property type="entry name" value="HRDC-like_sf"/>
</dbReference>
<dbReference type="GO" id="GO:0000428">
    <property type="term" value="C:DNA-directed RNA polymerase complex"/>
    <property type="evidence" value="ECO:0007669"/>
    <property type="project" value="UniProtKB-KW"/>
</dbReference>
<dbReference type="InterPro" id="IPR044876">
    <property type="entry name" value="HRDC_dom_sf"/>
</dbReference>
<organism evidence="4 5">
    <name type="scientific">Marine Group III euryarchaeote CG-Epi2</name>
    <dbReference type="NCBI Taxonomy" id="1888996"/>
    <lineage>
        <taxon>Archaea</taxon>
        <taxon>Methanobacteriati</taxon>
        <taxon>Thermoplasmatota</taxon>
        <taxon>Thermoplasmata</taxon>
        <taxon>Candidatus Thermoprofundales</taxon>
    </lineage>
</organism>
<dbReference type="Pfam" id="PF03874">
    <property type="entry name" value="RNA_pol_Rpb4"/>
    <property type="match status" value="1"/>
</dbReference>
<feature type="region of interest" description="Disordered" evidence="2">
    <location>
        <begin position="44"/>
        <end position="68"/>
    </location>
</feature>
<comment type="caution">
    <text evidence="4">The sequence shown here is derived from an EMBL/GenBank/DDBJ whole genome shotgun (WGS) entry which is preliminary data.</text>
</comment>
<dbReference type="InterPro" id="IPR005574">
    <property type="entry name" value="Rpb4/RPC9"/>
</dbReference>
<protein>
    <recommendedName>
        <fullName evidence="1">DNA-directed RNA polymerase subunit Rpo4</fullName>
        <ecNumber evidence="1">2.7.7.6</ecNumber>
    </recommendedName>
    <alternativeName>
        <fullName evidence="1">DNA-directed RNA polymerase subunit F</fullName>
    </alternativeName>
</protein>
<proteinExistence type="inferred from homology"/>